<keyword evidence="1" id="KW-0812">Transmembrane</keyword>
<dbReference type="Proteomes" id="UP000243255">
    <property type="component" value="Unassembled WGS sequence"/>
</dbReference>
<sequence>MDLDKSKNILGKTKKLSFLYISLMVIFLLTMSLSYAIPNKSIINHTRESIPLLKYEGLYPKVMSDSYSNQLDNFTDSWMLSIAIGGDNSHPIKSALENSFKNDKEIESKIDNLAKTIDSDSAKRGSYSRYWHGYLIVLRPLLTKFNYEEIRYLNSFMIMAVFMLVCYLIKRELGAKYSFTFLITMIAIKILIAPMSLQFSNMFYVTFFSMIAVLIYHKKIKQDDLSIYTFFAIGSVTSFMDLLTTPILSLGIPLITYILLEESESKFIENFINIIKLSTIWTLGYAVTWASKWVLASIVLRRNIIKESLSQILVRTSSVAANTVLNRHEVIQKNTELIFDDFTIKIFLAALVLWLVLLVIYKKNKIINMIPVLIISVYPFIWYSVLKNHSYMHFWFTYRSLGVTVFSLLTFMAYSIDTSRIKSIFKKHAKR</sequence>
<keyword evidence="3" id="KW-1185">Reference proteome</keyword>
<protein>
    <recommendedName>
        <fullName evidence="4">Dolichyl-phosphate-mannose-protein mannosyltransferase</fullName>
    </recommendedName>
</protein>
<feature type="transmembrane region" description="Helical" evidence="1">
    <location>
        <begin position="16"/>
        <end position="37"/>
    </location>
</feature>
<gene>
    <name evidence="2" type="ORF">SAMN04488530_10464</name>
</gene>
<accession>A0A1M5LAC4</accession>
<feature type="transmembrane region" description="Helical" evidence="1">
    <location>
        <begin position="342"/>
        <end position="360"/>
    </location>
</feature>
<keyword evidence="1" id="KW-1133">Transmembrane helix</keyword>
<name>A0A1M5LAC4_9FIRM</name>
<dbReference type="RefSeq" id="WP_073124172.1">
    <property type="nucleotide sequence ID" value="NZ_BAABCH010000006.1"/>
</dbReference>
<dbReference type="EMBL" id="FQWX01000004">
    <property type="protein sequence ID" value="SHG62042.1"/>
    <property type="molecule type" value="Genomic_DNA"/>
</dbReference>
<feature type="transmembrane region" description="Helical" evidence="1">
    <location>
        <begin position="398"/>
        <end position="416"/>
    </location>
</feature>
<feature type="transmembrane region" description="Helical" evidence="1">
    <location>
        <begin position="150"/>
        <end position="169"/>
    </location>
</feature>
<feature type="transmembrane region" description="Helical" evidence="1">
    <location>
        <begin position="228"/>
        <end position="260"/>
    </location>
</feature>
<evidence type="ECO:0000256" key="1">
    <source>
        <dbReference type="SAM" id="Phobius"/>
    </source>
</evidence>
<evidence type="ECO:0008006" key="4">
    <source>
        <dbReference type="Google" id="ProtNLM"/>
    </source>
</evidence>
<organism evidence="2 3">
    <name type="scientific">Asaccharospora irregularis DSM 2635</name>
    <dbReference type="NCBI Taxonomy" id="1121321"/>
    <lineage>
        <taxon>Bacteria</taxon>
        <taxon>Bacillati</taxon>
        <taxon>Bacillota</taxon>
        <taxon>Clostridia</taxon>
        <taxon>Peptostreptococcales</taxon>
        <taxon>Peptostreptococcaceae</taxon>
        <taxon>Asaccharospora</taxon>
    </lineage>
</organism>
<keyword evidence="1" id="KW-0472">Membrane</keyword>
<feature type="transmembrane region" description="Helical" evidence="1">
    <location>
        <begin position="366"/>
        <end position="386"/>
    </location>
</feature>
<dbReference type="OrthoDB" id="1832444at2"/>
<dbReference type="AlphaFoldDB" id="A0A1M5LAC4"/>
<reference evidence="3" key="1">
    <citation type="submission" date="2016-11" db="EMBL/GenBank/DDBJ databases">
        <authorList>
            <person name="Varghese N."/>
            <person name="Submissions S."/>
        </authorList>
    </citation>
    <scope>NUCLEOTIDE SEQUENCE [LARGE SCALE GENOMIC DNA]</scope>
    <source>
        <strain evidence="3">DSM 2635</strain>
    </source>
</reference>
<evidence type="ECO:0000313" key="2">
    <source>
        <dbReference type="EMBL" id="SHG62042.1"/>
    </source>
</evidence>
<evidence type="ECO:0000313" key="3">
    <source>
        <dbReference type="Proteomes" id="UP000243255"/>
    </source>
</evidence>
<proteinExistence type="predicted"/>
<dbReference type="STRING" id="1121321.SAMN04488530_10464"/>
<feature type="transmembrane region" description="Helical" evidence="1">
    <location>
        <begin position="199"/>
        <end position="216"/>
    </location>
</feature>